<dbReference type="PANTHER" id="PTHR47153">
    <property type="entry name" value="LACTATE UTILIZATION PROTEIN B"/>
    <property type="match status" value="1"/>
</dbReference>
<dbReference type="AlphaFoldDB" id="A0A561F081"/>
<dbReference type="InterPro" id="IPR009051">
    <property type="entry name" value="Helical_ferredxn"/>
</dbReference>
<dbReference type="SUPFAM" id="SSF100950">
    <property type="entry name" value="NagB/RpiA/CoA transferase-like"/>
    <property type="match status" value="1"/>
</dbReference>
<protein>
    <submittedName>
        <fullName evidence="9">L-lactate dehydrogenase complex protein LldF</fullName>
    </submittedName>
</protein>
<evidence type="ECO:0000256" key="1">
    <source>
        <dbReference type="ARBA" id="ARBA00022448"/>
    </source>
</evidence>
<evidence type="ECO:0000259" key="8">
    <source>
        <dbReference type="Pfam" id="PF13183"/>
    </source>
</evidence>
<dbReference type="InterPro" id="IPR003741">
    <property type="entry name" value="LUD_dom"/>
</dbReference>
<name>A0A561F081_9ACTN</name>
<keyword evidence="1" id="KW-0813">Transport</keyword>
<dbReference type="NCBIfam" id="TIGR00273">
    <property type="entry name" value="LutB/LldF family L-lactate oxidation iron-sulfur protein"/>
    <property type="match status" value="1"/>
</dbReference>
<dbReference type="SUPFAM" id="SSF54862">
    <property type="entry name" value="4Fe-4S ferredoxins"/>
    <property type="match status" value="1"/>
</dbReference>
<keyword evidence="3" id="KW-0677">Repeat</keyword>
<dbReference type="InterPro" id="IPR037171">
    <property type="entry name" value="NagB/RpiA_transferase-like"/>
</dbReference>
<organism evidence="9 10">
    <name type="scientific">Kitasatospora atroaurantiaca</name>
    <dbReference type="NCBI Taxonomy" id="285545"/>
    <lineage>
        <taxon>Bacteria</taxon>
        <taxon>Bacillati</taxon>
        <taxon>Actinomycetota</taxon>
        <taxon>Actinomycetes</taxon>
        <taxon>Kitasatosporales</taxon>
        <taxon>Streptomycetaceae</taxon>
        <taxon>Kitasatospora</taxon>
    </lineage>
</organism>
<dbReference type="Gene3D" id="3.40.50.10420">
    <property type="entry name" value="NagB/RpiA/CoA transferase-like"/>
    <property type="match status" value="1"/>
</dbReference>
<comment type="caution">
    <text evidence="9">The sequence shown here is derived from an EMBL/GenBank/DDBJ whole genome shotgun (WGS) entry which is preliminary data.</text>
</comment>
<keyword evidence="2" id="KW-0479">Metal-binding</keyword>
<feature type="domain" description="4Fe-4S ferredoxin-type" evidence="8">
    <location>
        <begin position="318"/>
        <end position="385"/>
    </location>
</feature>
<dbReference type="Proteomes" id="UP000318416">
    <property type="component" value="Unassembled WGS sequence"/>
</dbReference>
<dbReference type="Pfam" id="PF02589">
    <property type="entry name" value="LUD_dom"/>
    <property type="match status" value="1"/>
</dbReference>
<sequence length="482" mass="51832">MTGQGVVWLGSPPFPKAAREALKNDQLRANLKRATTTIRDKRLAVASELDDWEALRESAAAIKRRTARHLDRYLLQLEESVTVAGGTVHWAADAAEANRIVTELVRATGEREVVKIKSMATQEIGLNEHLAEAGITAYETDLAELIVQLGDDRPSHILVPAIHKNRGEIRDLFTAEMGSWGRPAPDGLTDEPAALAEAARQHLREKFLRAKVAVSGANFACAETGTVVVVESEGNGRMCLTLPETLITVMGIEKVVPTWSDLEVFLQLLPRSSTGERMNPYTSTWTGTTEGDGPSAFHLVLLDNGRTDTLADTVGRQALACIRCSACLNVCPVYERTGGHAYGSVYPGPIGAVLTPQLVGVETAASLPFASTLCGACYDACPVKINIPEVLTHLRAEVVEAKGRSAEALAMKAAGVVLDSPRLLGAAQKAAALGGRVLSRDGRIGRLPGPLHGWSDSRDTPAPATESFRTWWRKNKENGESR</sequence>
<keyword evidence="2" id="KW-0004">4Fe-4S</keyword>
<evidence type="ECO:0000256" key="4">
    <source>
        <dbReference type="ARBA" id="ARBA00022982"/>
    </source>
</evidence>
<dbReference type="Gene3D" id="1.10.1060.10">
    <property type="entry name" value="Alpha-helical ferredoxin"/>
    <property type="match status" value="1"/>
</dbReference>
<keyword evidence="2" id="KW-0408">Iron</keyword>
<evidence type="ECO:0000256" key="3">
    <source>
        <dbReference type="ARBA" id="ARBA00022737"/>
    </source>
</evidence>
<keyword evidence="10" id="KW-1185">Reference proteome</keyword>
<feature type="domain" description="LUD" evidence="6">
    <location>
        <begin position="76"/>
        <end position="288"/>
    </location>
</feature>
<evidence type="ECO:0000256" key="5">
    <source>
        <dbReference type="SAM" id="MobiDB-lite"/>
    </source>
</evidence>
<reference evidence="9 10" key="1">
    <citation type="submission" date="2019-06" db="EMBL/GenBank/DDBJ databases">
        <title>Sequencing the genomes of 1000 actinobacteria strains.</title>
        <authorList>
            <person name="Klenk H.-P."/>
        </authorList>
    </citation>
    <scope>NUCLEOTIDE SEQUENCE [LARGE SCALE GENOMIC DNA]</scope>
    <source>
        <strain evidence="9 10">DSM 41649</strain>
    </source>
</reference>
<dbReference type="EMBL" id="VIVR01000001">
    <property type="protein sequence ID" value="TWE21273.1"/>
    <property type="molecule type" value="Genomic_DNA"/>
</dbReference>
<dbReference type="InterPro" id="IPR004452">
    <property type="entry name" value="LutB/LldF"/>
</dbReference>
<feature type="domain" description="Lactate utilization protein B C-terminal" evidence="7">
    <location>
        <begin position="400"/>
        <end position="476"/>
    </location>
</feature>
<evidence type="ECO:0000256" key="2">
    <source>
        <dbReference type="ARBA" id="ARBA00022485"/>
    </source>
</evidence>
<dbReference type="InterPro" id="IPR024569">
    <property type="entry name" value="LutB_C"/>
</dbReference>
<dbReference type="Pfam" id="PF13183">
    <property type="entry name" value="Fer4_8"/>
    <property type="match status" value="1"/>
</dbReference>
<evidence type="ECO:0000259" key="7">
    <source>
        <dbReference type="Pfam" id="PF11870"/>
    </source>
</evidence>
<keyword evidence="4" id="KW-0249">Electron transport</keyword>
<dbReference type="PANTHER" id="PTHR47153:SF2">
    <property type="entry name" value="LACTATE UTILIZATION PROTEIN B"/>
    <property type="match status" value="1"/>
</dbReference>
<dbReference type="GO" id="GO:0006089">
    <property type="term" value="P:lactate metabolic process"/>
    <property type="evidence" value="ECO:0007669"/>
    <property type="project" value="InterPro"/>
</dbReference>
<dbReference type="OrthoDB" id="9782337at2"/>
<proteinExistence type="predicted"/>
<dbReference type="InterPro" id="IPR017896">
    <property type="entry name" value="4Fe4S_Fe-S-bd"/>
</dbReference>
<dbReference type="Pfam" id="PF11870">
    <property type="entry name" value="LutB_C"/>
    <property type="match status" value="1"/>
</dbReference>
<accession>A0A561F081</accession>
<evidence type="ECO:0000259" key="6">
    <source>
        <dbReference type="Pfam" id="PF02589"/>
    </source>
</evidence>
<dbReference type="GO" id="GO:0051539">
    <property type="term" value="F:4 iron, 4 sulfur cluster binding"/>
    <property type="evidence" value="ECO:0007669"/>
    <property type="project" value="UniProtKB-KW"/>
</dbReference>
<evidence type="ECO:0000313" key="9">
    <source>
        <dbReference type="EMBL" id="TWE21273.1"/>
    </source>
</evidence>
<evidence type="ECO:0000313" key="10">
    <source>
        <dbReference type="Proteomes" id="UP000318416"/>
    </source>
</evidence>
<feature type="region of interest" description="Disordered" evidence="5">
    <location>
        <begin position="449"/>
        <end position="482"/>
    </location>
</feature>
<gene>
    <name evidence="9" type="ORF">FB465_6443</name>
</gene>
<dbReference type="InterPro" id="IPR024185">
    <property type="entry name" value="FTHF_cligase-like_sf"/>
</dbReference>
<keyword evidence="2" id="KW-0411">Iron-sulfur</keyword>
<dbReference type="RefSeq" id="WP_145796129.1">
    <property type="nucleotide sequence ID" value="NZ_BAAABR010000064.1"/>
</dbReference>